<keyword evidence="3" id="KW-1185">Reference proteome</keyword>
<gene>
    <name evidence="2" type="ORF">SAMN04488498_102391</name>
</gene>
<proteinExistence type="predicted"/>
<dbReference type="InterPro" id="IPR010985">
    <property type="entry name" value="Ribbon_hlx_hlx"/>
</dbReference>
<dbReference type="InterPro" id="IPR013321">
    <property type="entry name" value="Arc_rbn_hlx_hlx"/>
</dbReference>
<accession>A0A1I3WQA5</accession>
<feature type="domain" description="Antitoxin FitA-like ribbon-helix-helix" evidence="1">
    <location>
        <begin position="5"/>
        <end position="41"/>
    </location>
</feature>
<protein>
    <submittedName>
        <fullName evidence="2">Plasmid stability protein</fullName>
    </submittedName>
</protein>
<organism evidence="2 3">
    <name type="scientific">Neomesorhizobium albiziae</name>
    <dbReference type="NCBI Taxonomy" id="335020"/>
    <lineage>
        <taxon>Bacteria</taxon>
        <taxon>Pseudomonadati</taxon>
        <taxon>Pseudomonadota</taxon>
        <taxon>Alphaproteobacteria</taxon>
        <taxon>Hyphomicrobiales</taxon>
        <taxon>Phyllobacteriaceae</taxon>
        <taxon>Neomesorhizobium</taxon>
    </lineage>
</organism>
<reference evidence="2 3" key="1">
    <citation type="submission" date="2016-10" db="EMBL/GenBank/DDBJ databases">
        <authorList>
            <person name="Varghese N."/>
            <person name="Submissions S."/>
        </authorList>
    </citation>
    <scope>NUCLEOTIDE SEQUENCE [LARGE SCALE GENOMIC DNA]</scope>
    <source>
        <strain evidence="2 3">DSM 21822</strain>
    </source>
</reference>
<sequence>MDMSTLTIRNLDPSVKQALRQRAAARGVSMEQEARDVLARTLAKPVKRKIDIEAVLALGIKPAQPFDLKKFSDDMWDESLR</sequence>
<dbReference type="InterPro" id="IPR053853">
    <property type="entry name" value="FitA-like_RHH"/>
</dbReference>
<dbReference type="Gene3D" id="1.10.1220.10">
    <property type="entry name" value="Met repressor-like"/>
    <property type="match status" value="1"/>
</dbReference>
<dbReference type="Proteomes" id="UP000323300">
    <property type="component" value="Unassembled WGS sequence"/>
</dbReference>
<dbReference type="AlphaFoldDB" id="A0A1I3WQA5"/>
<name>A0A1I3WQA5_9HYPH</name>
<dbReference type="EMBL" id="FOSL01000002">
    <property type="protein sequence ID" value="SFK09359.1"/>
    <property type="molecule type" value="Genomic_DNA"/>
</dbReference>
<dbReference type="GO" id="GO:0006355">
    <property type="term" value="P:regulation of DNA-templated transcription"/>
    <property type="evidence" value="ECO:0007669"/>
    <property type="project" value="InterPro"/>
</dbReference>
<evidence type="ECO:0000259" key="1">
    <source>
        <dbReference type="Pfam" id="PF22513"/>
    </source>
</evidence>
<evidence type="ECO:0000313" key="3">
    <source>
        <dbReference type="Proteomes" id="UP000323300"/>
    </source>
</evidence>
<dbReference type="Pfam" id="PF22513">
    <property type="entry name" value="FitA-like_RHH"/>
    <property type="match status" value="1"/>
</dbReference>
<dbReference type="SUPFAM" id="SSF47598">
    <property type="entry name" value="Ribbon-helix-helix"/>
    <property type="match status" value="1"/>
</dbReference>
<evidence type="ECO:0000313" key="2">
    <source>
        <dbReference type="EMBL" id="SFK09359.1"/>
    </source>
</evidence>